<accession>A0A7W6IDE5</accession>
<dbReference type="Proteomes" id="UP000519439">
    <property type="component" value="Unassembled WGS sequence"/>
</dbReference>
<dbReference type="GO" id="GO:0016020">
    <property type="term" value="C:membrane"/>
    <property type="evidence" value="ECO:0007669"/>
    <property type="project" value="UniProtKB-SubCell"/>
</dbReference>
<dbReference type="InterPro" id="IPR018511">
    <property type="entry name" value="Hemolysin-typ_Ca-bd_CS"/>
</dbReference>
<feature type="domain" description="Right handed beta helix" evidence="10">
    <location>
        <begin position="258"/>
        <end position="327"/>
    </location>
</feature>
<dbReference type="InterPro" id="IPR003995">
    <property type="entry name" value="RTX_toxin_determinant-A"/>
</dbReference>
<evidence type="ECO:0000256" key="6">
    <source>
        <dbReference type="ARBA" id="ARBA00022737"/>
    </source>
</evidence>
<evidence type="ECO:0000256" key="7">
    <source>
        <dbReference type="ARBA" id="ARBA00023026"/>
    </source>
</evidence>
<evidence type="ECO:0000259" key="10">
    <source>
        <dbReference type="Pfam" id="PF13229"/>
    </source>
</evidence>
<evidence type="ECO:0000313" key="12">
    <source>
        <dbReference type="Proteomes" id="UP000519439"/>
    </source>
</evidence>
<dbReference type="PANTHER" id="PTHR38340">
    <property type="entry name" value="S-LAYER PROTEIN"/>
    <property type="match status" value="1"/>
</dbReference>
<dbReference type="InterPro" id="IPR011050">
    <property type="entry name" value="Pectin_lyase_fold/virulence"/>
</dbReference>
<organism evidence="11 12">
    <name type="scientific">Microvirga flocculans</name>
    <dbReference type="NCBI Taxonomy" id="217168"/>
    <lineage>
        <taxon>Bacteria</taxon>
        <taxon>Pseudomonadati</taxon>
        <taxon>Pseudomonadota</taxon>
        <taxon>Alphaproteobacteria</taxon>
        <taxon>Hyphomicrobiales</taxon>
        <taxon>Methylobacteriaceae</taxon>
        <taxon>Microvirga</taxon>
    </lineage>
</organism>
<gene>
    <name evidence="11" type="ORF">GGR34_001069</name>
</gene>
<dbReference type="Pfam" id="PF00353">
    <property type="entry name" value="HemolysinCabind"/>
    <property type="match status" value="7"/>
</dbReference>
<feature type="region of interest" description="Disordered" evidence="9">
    <location>
        <begin position="845"/>
        <end position="872"/>
    </location>
</feature>
<dbReference type="GO" id="GO:0005509">
    <property type="term" value="F:calcium ion binding"/>
    <property type="evidence" value="ECO:0007669"/>
    <property type="project" value="InterPro"/>
</dbReference>
<dbReference type="Gene3D" id="2.160.20.10">
    <property type="entry name" value="Single-stranded right-handed beta-helix, Pectin lyase-like"/>
    <property type="match status" value="1"/>
</dbReference>
<evidence type="ECO:0000256" key="3">
    <source>
        <dbReference type="ARBA" id="ARBA00004613"/>
    </source>
</evidence>
<evidence type="ECO:0000313" key="11">
    <source>
        <dbReference type="EMBL" id="MBB4039427.1"/>
    </source>
</evidence>
<keyword evidence="6" id="KW-0677">Repeat</keyword>
<dbReference type="GO" id="GO:0090729">
    <property type="term" value="F:toxin activity"/>
    <property type="evidence" value="ECO:0007669"/>
    <property type="project" value="UniProtKB-KW"/>
</dbReference>
<dbReference type="PRINTS" id="PR01488">
    <property type="entry name" value="RTXTOXINA"/>
</dbReference>
<evidence type="ECO:0000256" key="2">
    <source>
        <dbReference type="ARBA" id="ARBA00004370"/>
    </source>
</evidence>
<name>A0A7W6IDE5_9HYPH</name>
<evidence type="ECO:0000256" key="5">
    <source>
        <dbReference type="ARBA" id="ARBA00022656"/>
    </source>
</evidence>
<dbReference type="PRINTS" id="PR00313">
    <property type="entry name" value="CABNDNGRPT"/>
</dbReference>
<keyword evidence="5" id="KW-0800">Toxin</keyword>
<comment type="caution">
    <text evidence="11">The sequence shown here is derived from an EMBL/GenBank/DDBJ whole genome shotgun (WGS) entry which is preliminary data.</text>
</comment>
<keyword evidence="7" id="KW-0843">Virulence</keyword>
<dbReference type="EMBL" id="JACIDC010000003">
    <property type="protein sequence ID" value="MBB4039427.1"/>
    <property type="molecule type" value="Genomic_DNA"/>
</dbReference>
<comment type="function">
    <text evidence="1">Converts beta-D-mannuronic acid (M) to alpha-L-guluronic acid (G), producing a polymer with gel-forming capacity, required for the formation of the cyst coat.</text>
</comment>
<keyword evidence="12" id="KW-1185">Reference proteome</keyword>
<reference evidence="11 12" key="1">
    <citation type="submission" date="2020-08" db="EMBL/GenBank/DDBJ databases">
        <title>Genomic Encyclopedia of Type Strains, Phase IV (KMG-IV): sequencing the most valuable type-strain genomes for metagenomic binning, comparative biology and taxonomic classification.</title>
        <authorList>
            <person name="Goeker M."/>
        </authorList>
    </citation>
    <scope>NUCLEOTIDE SEQUENCE [LARGE SCALE GENOMIC DNA]</scope>
    <source>
        <strain evidence="11 12">DSM 15743</strain>
    </source>
</reference>
<evidence type="ECO:0000256" key="4">
    <source>
        <dbReference type="ARBA" id="ARBA00022525"/>
    </source>
</evidence>
<dbReference type="InterPro" id="IPR039448">
    <property type="entry name" value="Beta_helix"/>
</dbReference>
<dbReference type="InterPro" id="IPR001343">
    <property type="entry name" value="Hemolysn_Ca-bd"/>
</dbReference>
<feature type="compositionally biased region" description="Low complexity" evidence="9">
    <location>
        <begin position="849"/>
        <end position="862"/>
    </location>
</feature>
<dbReference type="SUPFAM" id="SSF51126">
    <property type="entry name" value="Pectin lyase-like"/>
    <property type="match status" value="1"/>
</dbReference>
<dbReference type="InterPro" id="IPR006626">
    <property type="entry name" value="PbH1"/>
</dbReference>
<dbReference type="AlphaFoldDB" id="A0A7W6IDE5"/>
<dbReference type="PANTHER" id="PTHR38340:SF1">
    <property type="entry name" value="S-LAYER PROTEIN"/>
    <property type="match status" value="1"/>
</dbReference>
<comment type="subcellular location">
    <subcellularLocation>
        <location evidence="2">Membrane</location>
    </subcellularLocation>
    <subcellularLocation>
        <location evidence="3">Secreted</location>
    </subcellularLocation>
</comment>
<dbReference type="PROSITE" id="PS00330">
    <property type="entry name" value="HEMOLYSIN_CALCIUM"/>
    <property type="match status" value="3"/>
</dbReference>
<sequence>MTTIVLENPSASAADNVARIKAAVAQAYQAYMADPNKAQVTVQLGAGTWVVTGDKNNASAGAIELPSGIHLTGSGAHDTVIKLEDNFNGRINGLVRTALDTVENVTVSNLVLDGNRANNIGHQAGFICGIKEDGTNRTQTNITIDGVEAKNFTAYGINPHEVTYNMIVRNSVAHNNGLDGFVADAVRGGLYENNVSYDNDRHGFNIQNATQNLILLNNEAYDNGFRYMANGELSGGAGITIQRGDIAPDGSTTIPWVSGIQIIGGSYYNNGKEGVLVKLSEYVLVSDVDVYGNQRQGIRIEGSAFTTIQDSRIYNNSQEADNLYDEINIRLRFDPVTGLTYYATDTVITDSFIYSDGFINARWGIREEPTNDDGGPTRTVVFSNTIYGTDTGFISIPGLLNPVMGTNGDDRLGGLSDPIKGTAGADEMRGFDGNDTYTVNHTGDVVIEQAGQGADHVFSSVKFTLGANIENLTLTGTANLNGTGNDLNNAITGNSGSNTLKGGAGEDTLDGAGGNDSLDGGDGNDTYYVDSAGDIVVEKLNGGAGGIDTVFSSVSYVLPSQVENLTLLGSAHLNAAGNASANVLTGNSGNNILDGQGGADLMTGGAGNDTYYVNHTGDVVVEGSGGGNDTVYSSIAYTLSQFVENLVLQGVAVVGAGNDLNNVIIGNGVGNKLFGYGGNDTLTGGLGNDTLDGGADTDTAVFSGKRADYTISGSLDSRTVAHGSQGTDTLLNVEILQFSDGRLVGDVWEPIPVNQVDQIVTRTGTSRSETLTGSDSINVTKGMGGNDVITGRGGNDSLYGGDGNDKVYGDTGNDRVYGDNGNDWVYGGSGDDRVYGGSGHDRLYGQGENDILSGGSGNDSIDGGAGSDRVYGDSGQDRIYGGLGDDRIHGGAGNDILYGNSGRDIFVFDTRLGNARTDRSVNFDTVRDFNPKYDSFWLDNAIFKKLGKGSASSPVQLNKEFFTVGSKAREKDDYLIYDKKTGILSYDADGSGSGQAVEFAKLSKGLTLTYKDFFVV</sequence>
<dbReference type="GO" id="GO:0005576">
    <property type="term" value="C:extracellular region"/>
    <property type="evidence" value="ECO:0007669"/>
    <property type="project" value="UniProtKB-SubCell"/>
</dbReference>
<dbReference type="Pfam" id="PF13229">
    <property type="entry name" value="Beta_helix"/>
    <property type="match status" value="1"/>
</dbReference>
<evidence type="ECO:0000256" key="8">
    <source>
        <dbReference type="ARBA" id="ARBA00023136"/>
    </source>
</evidence>
<dbReference type="InterPro" id="IPR012334">
    <property type="entry name" value="Pectin_lyas_fold"/>
</dbReference>
<evidence type="ECO:0000256" key="9">
    <source>
        <dbReference type="SAM" id="MobiDB-lite"/>
    </source>
</evidence>
<feature type="region of interest" description="Disordered" evidence="9">
    <location>
        <begin position="498"/>
        <end position="517"/>
    </location>
</feature>
<dbReference type="SUPFAM" id="SSF51120">
    <property type="entry name" value="beta-Roll"/>
    <property type="match status" value="5"/>
</dbReference>
<keyword evidence="4" id="KW-0964">Secreted</keyword>
<dbReference type="RefSeq" id="WP_027317392.1">
    <property type="nucleotide sequence ID" value="NZ_JACIDC010000003.1"/>
</dbReference>
<dbReference type="InterPro" id="IPR011049">
    <property type="entry name" value="Serralysin-like_metalloprot_C"/>
</dbReference>
<evidence type="ECO:0000256" key="1">
    <source>
        <dbReference type="ARBA" id="ARBA00002822"/>
    </source>
</evidence>
<keyword evidence="8" id="KW-0472">Membrane</keyword>
<dbReference type="InterPro" id="IPR050557">
    <property type="entry name" value="RTX_toxin/Mannuronan_C5-epim"/>
</dbReference>
<protein>
    <submittedName>
        <fullName evidence="11">Ca2+-binding RTX toxin-like protein</fullName>
    </submittedName>
</protein>
<proteinExistence type="predicted"/>
<dbReference type="SMART" id="SM00710">
    <property type="entry name" value="PbH1"/>
    <property type="match status" value="9"/>
</dbReference>
<dbReference type="Gene3D" id="2.150.10.10">
    <property type="entry name" value="Serralysin-like metalloprotease, C-terminal"/>
    <property type="match status" value="4"/>
</dbReference>